<evidence type="ECO:0000256" key="6">
    <source>
        <dbReference type="SAM" id="Coils"/>
    </source>
</evidence>
<dbReference type="HOGENOM" id="CLU_004155_0_1_9"/>
<dbReference type="InterPro" id="IPR050534">
    <property type="entry name" value="Coronavir_polyprotein_1ab"/>
</dbReference>
<comment type="similarity">
    <text evidence="1">Belongs to the DNA2/NAM7 helicase family.</text>
</comment>
<comment type="caution">
    <text evidence="9">The sequence shown here is derived from an EMBL/GenBank/DDBJ whole genome shotgun (WGS) entry which is preliminary data.</text>
</comment>
<dbReference type="AlphaFoldDB" id="U1YKA8"/>
<proteinExistence type="inferred from homology"/>
<evidence type="ECO:0000256" key="3">
    <source>
        <dbReference type="ARBA" id="ARBA00022801"/>
    </source>
</evidence>
<sequence>MGEEKKFMNKKENILNAWITIEQLSEGSIDKKDKKLKTLPTKPNEWFNFFLEFLNEQLQKSSEKDFEKSGIVLYFNIFNFQEIIDILRKKYNIPATDEETSNSDKFTFCLYFDKELNFIAEKFFLTMSGYVRANGELPKEFMEIENKFREDLSRRFDDEGFNTTISELFQKYNATFENFRYGFVKNLEYDDANLHSFFIDDLQKAKNIKTENLSRYFNGYSGERFNFDSKKDSSNFNPDIFKEILQPKNYPLGRFPSNPEYALSLMQQTAVNLALKEDNNICGVNGPPGTGKTTLLKDIFADLVVQQALAICQLSDKSIQGSLVYWKNAKLGVLPHLISDKNIVVASSNNGAVQNIVMELPKQKDIGIEFQDLLAEADYFRDISNSKLDVDYSNKRELKSELMEKGNWGVFSLEGGASSNVNKLLLTIEFIEQYLENDYQPNSNIYEEFIQLYNELRVERDRIQKYSEEIRPLLDLKNQYKKQSWDFKQEESEKRTELLSLETEITNEIERLKEQNNRIQNDLLDVSVKMERLDNEQAQAERNFDVIKEQKPGLLLLQKIFNRSKVNQYIDKLNNANDTLNRITEQKRECLNNKDTLHDAMKGNAIKIDANKEQIKKANNAFNRWLSAQQKVLQDIERNIVSLEKTKSQSDIKELDFSQSYEELQKSNPWFNKNFRILQSKLFISALKVRKQFLFENKKHLRAARNIWSRQLDYNSKDNGYQLILESWQWLNFTIPVVSTTFASFGRMFKNLNENSISHLFIDEAGQALPQASVGAIFRSKKVTVVGDPSQIKPVLTLDSNILNLIGRNFNVNEKYVSANASTQTIVDDTSQYGFRKNENEWIGIPLWVHRRSNYPMFTISNKISYDGLMVQGKNEEESYGKSEWYDSTGKANDKFVKEQAELLKNLINERLQENPELKDEIYVISPFRNVAFKLAKFLDDIRFTKREKGKPTNVGTVHTFQGKEAKIVYFVLGADTDSKGAAKWAVTEPNMMNVASTRAKEEFYVIGDKKLYASLGSKVANTTISIIDEYNKQENE</sequence>
<dbReference type="PANTHER" id="PTHR43788">
    <property type="entry name" value="DNA2/NAM7 HELICASE FAMILY MEMBER"/>
    <property type="match status" value="1"/>
</dbReference>
<evidence type="ECO:0000313" key="10">
    <source>
        <dbReference type="Proteomes" id="UP000016511"/>
    </source>
</evidence>
<dbReference type="PATRIC" id="fig|649747.3.peg.563"/>
<keyword evidence="10" id="KW-1185">Reference proteome</keyword>
<dbReference type="GO" id="GO:0043139">
    <property type="term" value="F:5'-3' DNA helicase activity"/>
    <property type="evidence" value="ECO:0007669"/>
    <property type="project" value="TreeGrafter"/>
</dbReference>
<evidence type="ECO:0000259" key="7">
    <source>
        <dbReference type="Pfam" id="PF13086"/>
    </source>
</evidence>
<dbReference type="PANTHER" id="PTHR43788:SF8">
    <property type="entry name" value="DNA-BINDING PROTEIN SMUBP-2"/>
    <property type="match status" value="1"/>
</dbReference>
<reference evidence="9 10" key="1">
    <citation type="submission" date="2013-08" db="EMBL/GenBank/DDBJ databases">
        <authorList>
            <person name="Weinstock G."/>
            <person name="Sodergren E."/>
            <person name="Wylie T."/>
            <person name="Fulton L."/>
            <person name="Fulton R."/>
            <person name="Fronick C."/>
            <person name="O'Laughlin M."/>
            <person name="Godfrey J."/>
            <person name="Miner T."/>
            <person name="Herter B."/>
            <person name="Appelbaum E."/>
            <person name="Cordes M."/>
            <person name="Lek S."/>
            <person name="Wollam A."/>
            <person name="Pepin K.H."/>
            <person name="Palsikar V.B."/>
            <person name="Mitreva M."/>
            <person name="Wilson R.K."/>
        </authorList>
    </citation>
    <scope>NUCLEOTIDE SEQUENCE [LARGE SCALE GENOMIC DNA]</scope>
    <source>
        <strain evidence="9 10">ATCC 12856</strain>
    </source>
</reference>
<dbReference type="STRING" id="649747.HMPREF0083_00632"/>
<dbReference type="GO" id="GO:0005524">
    <property type="term" value="F:ATP binding"/>
    <property type="evidence" value="ECO:0007669"/>
    <property type="project" value="UniProtKB-KW"/>
</dbReference>
<dbReference type="Gene3D" id="3.40.50.300">
    <property type="entry name" value="P-loop containing nucleotide triphosphate hydrolases"/>
    <property type="match status" value="3"/>
</dbReference>
<dbReference type="SUPFAM" id="SSF52540">
    <property type="entry name" value="P-loop containing nucleoside triphosphate hydrolases"/>
    <property type="match status" value="1"/>
</dbReference>
<keyword evidence="4" id="KW-0347">Helicase</keyword>
<accession>U1YKA8</accession>
<keyword evidence="2" id="KW-0547">Nucleotide-binding</keyword>
<feature type="coiled-coil region" evidence="6">
    <location>
        <begin position="626"/>
        <end position="653"/>
    </location>
</feature>
<dbReference type="eggNOG" id="COG1112">
    <property type="taxonomic scope" value="Bacteria"/>
</dbReference>
<dbReference type="Pfam" id="PF13087">
    <property type="entry name" value="AAA_12"/>
    <property type="match status" value="1"/>
</dbReference>
<feature type="domain" description="DNA2/NAM7 helicase helicase" evidence="7">
    <location>
        <begin position="266"/>
        <end position="796"/>
    </location>
</feature>
<keyword evidence="5" id="KW-0067">ATP-binding</keyword>
<evidence type="ECO:0000259" key="8">
    <source>
        <dbReference type="Pfam" id="PF13087"/>
    </source>
</evidence>
<feature type="domain" description="DNA2/NAM7 helicase-like C-terminal" evidence="8">
    <location>
        <begin position="875"/>
        <end position="1011"/>
    </location>
</feature>
<dbReference type="InterPro" id="IPR041679">
    <property type="entry name" value="DNA2/NAM7-like_C"/>
</dbReference>
<dbReference type="InterPro" id="IPR027417">
    <property type="entry name" value="P-loop_NTPase"/>
</dbReference>
<evidence type="ECO:0000256" key="5">
    <source>
        <dbReference type="ARBA" id="ARBA00022840"/>
    </source>
</evidence>
<dbReference type="Proteomes" id="UP000016511">
    <property type="component" value="Unassembled WGS sequence"/>
</dbReference>
<evidence type="ECO:0008006" key="11">
    <source>
        <dbReference type="Google" id="ProtNLM"/>
    </source>
</evidence>
<dbReference type="Pfam" id="PF13086">
    <property type="entry name" value="AAA_11"/>
    <property type="match status" value="1"/>
</dbReference>
<keyword evidence="3" id="KW-0378">Hydrolase</keyword>
<protein>
    <recommendedName>
        <fullName evidence="11">DNA2/NAM7 helicase-like C-terminal domain-containing protein</fullName>
    </recommendedName>
</protein>
<evidence type="ECO:0000256" key="1">
    <source>
        <dbReference type="ARBA" id="ARBA00007913"/>
    </source>
</evidence>
<name>U1YKA8_ANEAE</name>
<dbReference type="InterPro" id="IPR041677">
    <property type="entry name" value="DNA2/NAM7_AAA_11"/>
</dbReference>
<gene>
    <name evidence="9" type="ORF">HMPREF0083_00632</name>
</gene>
<evidence type="ECO:0000256" key="2">
    <source>
        <dbReference type="ARBA" id="ARBA00022741"/>
    </source>
</evidence>
<feature type="coiled-coil region" evidence="6">
    <location>
        <begin position="495"/>
        <end position="593"/>
    </location>
</feature>
<keyword evidence="6" id="KW-0175">Coiled coil</keyword>
<evidence type="ECO:0000313" key="9">
    <source>
        <dbReference type="EMBL" id="ERI11221.1"/>
    </source>
</evidence>
<organism evidence="9 10">
    <name type="scientific">Aneurinibacillus aneurinilyticus ATCC 12856</name>
    <dbReference type="NCBI Taxonomy" id="649747"/>
    <lineage>
        <taxon>Bacteria</taxon>
        <taxon>Bacillati</taxon>
        <taxon>Bacillota</taxon>
        <taxon>Bacilli</taxon>
        <taxon>Bacillales</taxon>
        <taxon>Paenibacillaceae</taxon>
        <taxon>Aneurinibacillus group</taxon>
        <taxon>Aneurinibacillus</taxon>
    </lineage>
</organism>
<dbReference type="EMBL" id="AWSJ01000046">
    <property type="protein sequence ID" value="ERI11221.1"/>
    <property type="molecule type" value="Genomic_DNA"/>
</dbReference>
<dbReference type="eggNOG" id="COG0419">
    <property type="taxonomic scope" value="Bacteria"/>
</dbReference>
<evidence type="ECO:0000256" key="4">
    <source>
        <dbReference type="ARBA" id="ARBA00022806"/>
    </source>
</evidence>
<dbReference type="GO" id="GO:0016787">
    <property type="term" value="F:hydrolase activity"/>
    <property type="evidence" value="ECO:0007669"/>
    <property type="project" value="UniProtKB-KW"/>
</dbReference>